<evidence type="ECO:0000256" key="6">
    <source>
        <dbReference type="ARBA" id="ARBA00023014"/>
    </source>
</evidence>
<dbReference type="SMART" id="SM00876">
    <property type="entry name" value="BATS"/>
    <property type="match status" value="1"/>
</dbReference>
<dbReference type="GO" id="GO:0009102">
    <property type="term" value="P:biotin biosynthetic process"/>
    <property type="evidence" value="ECO:0007669"/>
    <property type="project" value="InterPro"/>
</dbReference>
<dbReference type="SFLD" id="SFLDS00029">
    <property type="entry name" value="Radical_SAM"/>
    <property type="match status" value="1"/>
</dbReference>
<feature type="domain" description="Radical SAM core" evidence="8">
    <location>
        <begin position="25"/>
        <end position="252"/>
    </location>
</feature>
<accession>A0A371NCG6</accession>
<dbReference type="GeneID" id="82297717"/>
<dbReference type="InterPro" id="IPR058240">
    <property type="entry name" value="rSAM_sf"/>
</dbReference>
<evidence type="ECO:0000256" key="4">
    <source>
        <dbReference type="ARBA" id="ARBA00022723"/>
    </source>
</evidence>
<protein>
    <submittedName>
        <fullName evidence="9">Biotin synthase-like enzyme</fullName>
    </submittedName>
</protein>
<dbReference type="GO" id="GO:0046872">
    <property type="term" value="F:metal ion binding"/>
    <property type="evidence" value="ECO:0007669"/>
    <property type="project" value="UniProtKB-KW"/>
</dbReference>
<dbReference type="Proteomes" id="UP000256864">
    <property type="component" value="Unassembled WGS sequence"/>
</dbReference>
<keyword evidence="5" id="KW-0408">Iron</keyword>
<evidence type="ECO:0000256" key="1">
    <source>
        <dbReference type="ARBA" id="ARBA00001966"/>
    </source>
</evidence>
<reference evidence="9 10" key="1">
    <citation type="submission" date="2018-07" db="EMBL/GenBank/DDBJ databases">
        <title>Genomic Encyclopedia of Type Strains, Phase IV (KMG-IV): sequencing the most valuable type-strain genomes for metagenomic binning, comparative biology and taxonomic classification.</title>
        <authorList>
            <person name="Goeker M."/>
        </authorList>
    </citation>
    <scope>NUCLEOTIDE SEQUENCE [LARGE SCALE GENOMIC DNA]</scope>
    <source>
        <strain evidence="9 10">DSM 7466</strain>
    </source>
</reference>
<evidence type="ECO:0000313" key="10">
    <source>
        <dbReference type="Proteomes" id="UP000256864"/>
    </source>
</evidence>
<keyword evidence="10" id="KW-1185">Reference proteome</keyword>
<organism evidence="9 10">
    <name type="scientific">Methanothermobacter defluvii</name>
    <dbReference type="NCBI Taxonomy" id="49339"/>
    <lineage>
        <taxon>Archaea</taxon>
        <taxon>Methanobacteriati</taxon>
        <taxon>Methanobacteriota</taxon>
        <taxon>Methanomada group</taxon>
        <taxon>Methanobacteria</taxon>
        <taxon>Methanobacteriales</taxon>
        <taxon>Methanobacteriaceae</taxon>
        <taxon>Methanothermobacter</taxon>
    </lineage>
</organism>
<evidence type="ECO:0000256" key="7">
    <source>
        <dbReference type="ARBA" id="ARBA00034078"/>
    </source>
</evidence>
<dbReference type="SUPFAM" id="SSF102114">
    <property type="entry name" value="Radical SAM enzymes"/>
    <property type="match status" value="1"/>
</dbReference>
<evidence type="ECO:0000259" key="8">
    <source>
        <dbReference type="PROSITE" id="PS51918"/>
    </source>
</evidence>
<keyword evidence="4" id="KW-0479">Metal-binding</keyword>
<dbReference type="PANTHER" id="PTHR22976">
    <property type="entry name" value="BIOTIN SYNTHASE"/>
    <property type="match status" value="1"/>
</dbReference>
<keyword evidence="3" id="KW-0949">S-adenosyl-L-methionine</keyword>
<dbReference type="SMART" id="SM00729">
    <property type="entry name" value="Elp3"/>
    <property type="match status" value="1"/>
</dbReference>
<dbReference type="InterPro" id="IPR006638">
    <property type="entry name" value="Elp3/MiaA/NifB-like_rSAM"/>
</dbReference>
<dbReference type="Gene3D" id="3.20.20.70">
    <property type="entry name" value="Aldolase class I"/>
    <property type="match status" value="1"/>
</dbReference>
<dbReference type="InterPro" id="IPR002684">
    <property type="entry name" value="Biotin_synth/BioAB"/>
</dbReference>
<dbReference type="InterPro" id="IPR013785">
    <property type="entry name" value="Aldolase_TIM"/>
</dbReference>
<dbReference type="PANTHER" id="PTHR22976:SF2">
    <property type="entry name" value="BIOTIN SYNTHASE, MITOCHONDRIAL"/>
    <property type="match status" value="1"/>
</dbReference>
<dbReference type="GO" id="GO:0051537">
    <property type="term" value="F:2 iron, 2 sulfur cluster binding"/>
    <property type="evidence" value="ECO:0007669"/>
    <property type="project" value="TreeGrafter"/>
</dbReference>
<dbReference type="PROSITE" id="PS51918">
    <property type="entry name" value="RADICAL_SAM"/>
    <property type="match status" value="1"/>
</dbReference>
<dbReference type="GO" id="GO:0051539">
    <property type="term" value="F:4 iron, 4 sulfur cluster binding"/>
    <property type="evidence" value="ECO:0007669"/>
    <property type="project" value="UniProtKB-KW"/>
</dbReference>
<dbReference type="NCBIfam" id="NF004911">
    <property type="entry name" value="PRK06267.1"/>
    <property type="match status" value="1"/>
</dbReference>
<evidence type="ECO:0000256" key="2">
    <source>
        <dbReference type="ARBA" id="ARBA00022485"/>
    </source>
</evidence>
<sequence>MNVIDSLKERNILELMERAGKITLENHGDVISLERAVFLSWWCERGDCAFCYMSTQKPRIKDPSRARRNINAILAEAEICRRIGWNIEFLSGGYGSFSGMEIKRIAERIRDITGSPVWLNTGINSELDIYGPEVAGITGALEVARPDLQRRLCPSKPREDIISMLEKAGELGFRKGITIILGLGETPDDLTHLFEFIRDLKIDRVTFYALNPHEGTPFENQPQPSTLYYAGTVAATRIEFPELEIITGTWIDNLGSIGPLVLSGANGITKFPLFKMFGTAYGRRVEDEVRWAGRRLRGTFTDLERLRNGRSYPELDPFIDRYVEGCLKNLKLL</sequence>
<comment type="cofactor">
    <cofactor evidence="1">
        <name>[4Fe-4S] cluster</name>
        <dbReference type="ChEBI" id="CHEBI:49883"/>
    </cofactor>
</comment>
<evidence type="ECO:0000256" key="3">
    <source>
        <dbReference type="ARBA" id="ARBA00022691"/>
    </source>
</evidence>
<dbReference type="InterPro" id="IPR010722">
    <property type="entry name" value="BATS_dom"/>
</dbReference>
<dbReference type="AlphaFoldDB" id="A0A371NCG6"/>
<keyword evidence="6" id="KW-0411">Iron-sulfur</keyword>
<dbReference type="GO" id="GO:0004076">
    <property type="term" value="F:biotin synthase activity"/>
    <property type="evidence" value="ECO:0007669"/>
    <property type="project" value="InterPro"/>
</dbReference>
<name>A0A371NCG6_9EURY</name>
<comment type="cofactor">
    <cofactor evidence="7">
        <name>[2Fe-2S] cluster</name>
        <dbReference type="ChEBI" id="CHEBI:190135"/>
    </cofactor>
</comment>
<dbReference type="RefSeq" id="WP_048175815.1">
    <property type="nucleotide sequence ID" value="NZ_QREL01000001.1"/>
</dbReference>
<dbReference type="InterPro" id="IPR007197">
    <property type="entry name" value="rSAM"/>
</dbReference>
<dbReference type="Pfam" id="PF04055">
    <property type="entry name" value="Radical_SAM"/>
    <property type="match status" value="1"/>
</dbReference>
<evidence type="ECO:0000313" key="9">
    <source>
        <dbReference type="EMBL" id="REE28114.1"/>
    </source>
</evidence>
<keyword evidence="2" id="KW-0004">4Fe-4S</keyword>
<evidence type="ECO:0000256" key="5">
    <source>
        <dbReference type="ARBA" id="ARBA00023004"/>
    </source>
</evidence>
<comment type="caution">
    <text evidence="9">The sequence shown here is derived from an EMBL/GenBank/DDBJ whole genome shotgun (WGS) entry which is preliminary data.</text>
</comment>
<gene>
    <name evidence="9" type="ORF">C7452_0106</name>
</gene>
<dbReference type="CDD" id="cd01335">
    <property type="entry name" value="Radical_SAM"/>
    <property type="match status" value="1"/>
</dbReference>
<proteinExistence type="predicted"/>
<dbReference type="EMBL" id="QREL01000001">
    <property type="protein sequence ID" value="REE28114.1"/>
    <property type="molecule type" value="Genomic_DNA"/>
</dbReference>